<evidence type="ECO:0000313" key="2">
    <source>
        <dbReference type="EMBL" id="KAF9762654.1"/>
    </source>
</evidence>
<sequence length="106" mass="12513">MEIDNVKRYVILGIDYFTRKLWGKVIDSKETKGIKLALEKWIYKDGFLEEIITDNGKEFCNESFGKWCADNKIIHIKVGLEAHKSNGRIERGYYKTGKWKHRREAC</sequence>
<dbReference type="Gene3D" id="3.30.420.10">
    <property type="entry name" value="Ribonuclease H-like superfamily/Ribonuclease H"/>
    <property type="match status" value="1"/>
</dbReference>
<dbReference type="InterPro" id="IPR036397">
    <property type="entry name" value="RNaseH_sf"/>
</dbReference>
<dbReference type="GO" id="GO:0005634">
    <property type="term" value="C:nucleus"/>
    <property type="evidence" value="ECO:0007669"/>
    <property type="project" value="UniProtKB-ARBA"/>
</dbReference>
<protein>
    <submittedName>
        <fullName evidence="2">Integrase ORF3</fullName>
    </submittedName>
</protein>
<feature type="domain" description="Integrase catalytic" evidence="1">
    <location>
        <begin position="1"/>
        <end position="91"/>
    </location>
</feature>
<dbReference type="InterPro" id="IPR001584">
    <property type="entry name" value="Integrase_cat-core"/>
</dbReference>
<dbReference type="PROSITE" id="PS50994">
    <property type="entry name" value="INTEGRASE"/>
    <property type="match status" value="1"/>
</dbReference>
<reference evidence="2 3" key="1">
    <citation type="journal article" date="2020" name="Genome Biol. Evol.">
        <title>Comparative genomics of strictly vertically transmitted, feminizing microsporidia endosymbionts of amphipod crustaceans.</title>
        <authorList>
            <person name="Cormier A."/>
            <person name="Chebbi M.A."/>
            <person name="Giraud I."/>
            <person name="Wattier R."/>
            <person name="Teixeira M."/>
            <person name="Gilbert C."/>
            <person name="Rigaud T."/>
            <person name="Cordaux R."/>
        </authorList>
    </citation>
    <scope>NUCLEOTIDE SEQUENCE [LARGE SCALE GENOMIC DNA]</scope>
    <source>
        <strain evidence="2 3">Ou3-Ou53</strain>
    </source>
</reference>
<dbReference type="Proteomes" id="UP000740883">
    <property type="component" value="Unassembled WGS sequence"/>
</dbReference>
<evidence type="ECO:0000259" key="1">
    <source>
        <dbReference type="PROSITE" id="PS50994"/>
    </source>
</evidence>
<dbReference type="GO" id="GO:0003676">
    <property type="term" value="F:nucleic acid binding"/>
    <property type="evidence" value="ECO:0007669"/>
    <property type="project" value="InterPro"/>
</dbReference>
<evidence type="ECO:0000313" key="3">
    <source>
        <dbReference type="Proteomes" id="UP000740883"/>
    </source>
</evidence>
<comment type="caution">
    <text evidence="2">The sequence shown here is derived from an EMBL/GenBank/DDBJ whole genome shotgun (WGS) entry which is preliminary data.</text>
</comment>
<proteinExistence type="predicted"/>
<gene>
    <name evidence="2" type="ORF">NGRA_1866</name>
</gene>
<dbReference type="OrthoDB" id="10068564at2759"/>
<dbReference type="GO" id="GO:0015074">
    <property type="term" value="P:DNA integration"/>
    <property type="evidence" value="ECO:0007669"/>
    <property type="project" value="InterPro"/>
</dbReference>
<dbReference type="EMBL" id="SBJO01000148">
    <property type="protein sequence ID" value="KAF9762654.1"/>
    <property type="molecule type" value="Genomic_DNA"/>
</dbReference>
<keyword evidence="3" id="KW-1185">Reference proteome</keyword>
<name>A0A9P6GXQ9_9MICR</name>
<accession>A0A9P6GXQ9</accession>
<organism evidence="2 3">
    <name type="scientific">Nosema granulosis</name>
    <dbReference type="NCBI Taxonomy" id="83296"/>
    <lineage>
        <taxon>Eukaryota</taxon>
        <taxon>Fungi</taxon>
        <taxon>Fungi incertae sedis</taxon>
        <taxon>Microsporidia</taxon>
        <taxon>Nosematidae</taxon>
        <taxon>Nosema</taxon>
    </lineage>
</organism>
<dbReference type="InterPro" id="IPR012337">
    <property type="entry name" value="RNaseH-like_sf"/>
</dbReference>
<dbReference type="SUPFAM" id="SSF53098">
    <property type="entry name" value="Ribonuclease H-like"/>
    <property type="match status" value="1"/>
</dbReference>
<dbReference type="Pfam" id="PF00665">
    <property type="entry name" value="rve"/>
    <property type="match status" value="1"/>
</dbReference>
<dbReference type="AlphaFoldDB" id="A0A9P6GXQ9"/>